<name>A0A2T3P217_9GAMM</name>
<protein>
    <recommendedName>
        <fullName evidence="2">Type II secretion system protein GspB C-terminal domain-containing protein</fullName>
    </recommendedName>
</protein>
<feature type="region of interest" description="Disordered" evidence="1">
    <location>
        <begin position="211"/>
        <end position="233"/>
    </location>
</feature>
<sequence>MSKLFSAIAQSEQNYQTQSTLTMPTYAQQQATPVSRRGWSSIVLFTLPVVAVVGYTLLQPYISTVGQQSAELHTTEARTTTLARIDNAQQELDGQEETAMAERVYAQHDVLSEVSFLPYPELITEALPEANWDQSRALVTNNTVDTYGGSEVKVTPNAPKVISAKPSSRQDDSWNLDKLDLSGLSPELASQLQSAIAATDSTEGSADFAAQSQQAVTQNGAAPNASNTTASTSTTRAANAVMAIGDLPAAVQQRLPTMNLQAHIYSSNAQSRWVKVNGREIFEGDAIAPGVTLRSIEPRQIVFDFENYRIAMPALSEW</sequence>
<dbReference type="Proteomes" id="UP000240481">
    <property type="component" value="Unassembled WGS sequence"/>
</dbReference>
<dbReference type="EMBL" id="PYLZ01000013">
    <property type="protein sequence ID" value="PSW22522.1"/>
    <property type="molecule type" value="Genomic_DNA"/>
</dbReference>
<dbReference type="OrthoDB" id="5432325at2"/>
<comment type="caution">
    <text evidence="3">The sequence shown here is derived from an EMBL/GenBank/DDBJ whole genome shotgun (WGS) entry which is preliminary data.</text>
</comment>
<feature type="compositionally biased region" description="Polar residues" evidence="1">
    <location>
        <begin position="211"/>
        <end position="220"/>
    </location>
</feature>
<evidence type="ECO:0000313" key="3">
    <source>
        <dbReference type="EMBL" id="PSW22522.1"/>
    </source>
</evidence>
<evidence type="ECO:0000256" key="1">
    <source>
        <dbReference type="SAM" id="MobiDB-lite"/>
    </source>
</evidence>
<reference evidence="3 4" key="1">
    <citation type="submission" date="2018-01" db="EMBL/GenBank/DDBJ databases">
        <title>Whole genome sequencing of Histamine producing bacteria.</title>
        <authorList>
            <person name="Butler K."/>
        </authorList>
    </citation>
    <scope>NUCLEOTIDE SEQUENCE [LARGE SCALE GENOMIC DNA]</scope>
    <source>
        <strain evidence="3 4">DSM 24669</strain>
    </source>
</reference>
<feature type="compositionally biased region" description="Low complexity" evidence="1">
    <location>
        <begin position="221"/>
        <end position="233"/>
    </location>
</feature>
<organism evidence="3 4">
    <name type="scientific">Photobacterium swingsii</name>
    <dbReference type="NCBI Taxonomy" id="680026"/>
    <lineage>
        <taxon>Bacteria</taxon>
        <taxon>Pseudomonadati</taxon>
        <taxon>Pseudomonadota</taxon>
        <taxon>Gammaproteobacteria</taxon>
        <taxon>Vibrionales</taxon>
        <taxon>Vibrionaceae</taxon>
        <taxon>Photobacterium</taxon>
    </lineage>
</organism>
<proteinExistence type="predicted"/>
<gene>
    <name evidence="3" type="ORF">C9I94_20220</name>
</gene>
<evidence type="ECO:0000313" key="4">
    <source>
        <dbReference type="Proteomes" id="UP000240481"/>
    </source>
</evidence>
<evidence type="ECO:0000259" key="2">
    <source>
        <dbReference type="Pfam" id="PF16537"/>
    </source>
</evidence>
<feature type="domain" description="Type II secretion system protein GspB C-terminal" evidence="2">
    <location>
        <begin position="255"/>
        <end position="314"/>
    </location>
</feature>
<dbReference type="Pfam" id="PF16537">
    <property type="entry name" value="T2SSB"/>
    <property type="match status" value="1"/>
</dbReference>
<dbReference type="AlphaFoldDB" id="A0A2T3P217"/>
<dbReference type="GO" id="GO:0015627">
    <property type="term" value="C:type II protein secretion system complex"/>
    <property type="evidence" value="ECO:0007669"/>
    <property type="project" value="InterPro"/>
</dbReference>
<dbReference type="InterPro" id="IPR032389">
    <property type="entry name" value="GspB_C"/>
</dbReference>
<keyword evidence="4" id="KW-1185">Reference proteome</keyword>
<accession>A0A2T3P217</accession>
<dbReference type="RefSeq" id="WP_048899459.1">
    <property type="nucleotide sequence ID" value="NZ_AP024852.1"/>
</dbReference>